<feature type="binding site" evidence="6">
    <location>
        <position position="131"/>
    </location>
    <ligand>
        <name>(6S)-5,6,7,8-tetrahydrofolate</name>
        <dbReference type="ChEBI" id="CHEBI:57453"/>
    </ligand>
</feature>
<dbReference type="InterPro" id="IPR015422">
    <property type="entry name" value="PyrdxlP-dep_Trfase_small"/>
</dbReference>
<dbReference type="PANTHER" id="PTHR11680:SF35">
    <property type="entry name" value="SERINE HYDROXYMETHYLTRANSFERASE 1"/>
    <property type="match status" value="1"/>
</dbReference>
<dbReference type="InterPro" id="IPR019798">
    <property type="entry name" value="Ser_HO-MeTrfase_PLP_BS"/>
</dbReference>
<evidence type="ECO:0000256" key="3">
    <source>
        <dbReference type="ARBA" id="ARBA00022563"/>
    </source>
</evidence>
<feature type="site" description="Plays an important role in substrate specificity" evidence="6">
    <location>
        <position position="239"/>
    </location>
</feature>
<evidence type="ECO:0000256" key="1">
    <source>
        <dbReference type="ARBA" id="ARBA00001933"/>
    </source>
</evidence>
<keyword evidence="4 6" id="KW-0808">Transferase</keyword>
<keyword evidence="5 6" id="KW-0663">Pyridoxal phosphate</keyword>
<dbReference type="InterPro" id="IPR015421">
    <property type="entry name" value="PyrdxlP-dep_Trfase_major"/>
</dbReference>
<comment type="caution">
    <text evidence="6">Lacks conserved residue(s) required for the propagation of feature annotation.</text>
</comment>
<dbReference type="InterPro" id="IPR001085">
    <property type="entry name" value="Ser_HO-MeTrfase"/>
</dbReference>
<dbReference type="SUPFAM" id="SSF53383">
    <property type="entry name" value="PLP-dependent transferases"/>
    <property type="match status" value="1"/>
</dbReference>
<feature type="binding site" evidence="6">
    <location>
        <position position="255"/>
    </location>
    <ligand>
        <name>(6S)-5,6,7,8-tetrahydrofolate</name>
        <dbReference type="ChEBI" id="CHEBI:57453"/>
    </ligand>
</feature>
<evidence type="ECO:0000256" key="5">
    <source>
        <dbReference type="ARBA" id="ARBA00022898"/>
    </source>
</evidence>
<dbReference type="EMBL" id="JAOCZP010000003">
    <property type="protein sequence ID" value="MCT7375856.1"/>
    <property type="molecule type" value="Genomic_DNA"/>
</dbReference>
<sequence>MAHASAAIETETFFSRPLEETDRDIFNAIRNELGRQRDEIQLIASENIVSRAVMEAQGTVLTNKYAEGYPGKRYYGGCEFVDVVEELAIARAKELFGCNFANVQPNSGSQMNQAVFLALLQPGDTFMGLDLNSGGHLTHGSPVNMSGKWFNVVSYGVRQDDHLLDMDEVERLAHEKKPKLILAGGTAYSRIWDWKRFREIADSVGAYLMVDMAHIAGLVAGDAHPSPLPHAHVVTTTTHKSLRGPRGGMILANDEAIAKKLNSAVFPGLQGGPLMHVIAAKAVALGEALQPEFKAYAHQVVANARALAASLQKTGLDIVSGGTDNHLMLVDLRPKNATGKRAEAALGRANITCNKNGIPFDPEKPFVTSGIRLGTPAGTTRGFGVAEFSQVGHLIAEVLDGLKAANSDEGNLTVEEAVKNKVQGLLDRFPLYPYLG</sequence>
<evidence type="ECO:0000313" key="8">
    <source>
        <dbReference type="EMBL" id="MCT7375856.1"/>
    </source>
</evidence>
<dbReference type="Proteomes" id="UP001320831">
    <property type="component" value="Unassembled WGS sequence"/>
</dbReference>
<keyword evidence="6" id="KW-0028">Amino-acid biosynthesis</keyword>
<evidence type="ECO:0000256" key="6">
    <source>
        <dbReference type="HAMAP-Rule" id="MF_00051"/>
    </source>
</evidence>
<dbReference type="PROSITE" id="PS00096">
    <property type="entry name" value="SHMT"/>
    <property type="match status" value="1"/>
</dbReference>
<proteinExistence type="inferred from homology"/>
<comment type="function">
    <text evidence="6">Catalyzes the reversible interconversion of serine and glycine with tetrahydrofolate (THF) serving as the one-carbon carrier. This reaction serves as the major source of one-carbon groups required for the biosynthesis of purines, thymidylate, methionine, and other important biomolecules. Also exhibits THF-independent aldolase activity toward beta-hydroxyamino acids, producing glycine and aldehydes, via a retro-aldol mechanism.</text>
</comment>
<reference evidence="8 9" key="1">
    <citation type="submission" date="2022-09" db="EMBL/GenBank/DDBJ databases">
        <title>Chelativorans salina sp. nov., a novel slightly halophilic bacterium isolated from a saline lake sediment enrichment.</title>
        <authorList>
            <person name="Gao L."/>
            <person name="Fang B.-Z."/>
            <person name="Li W.-J."/>
        </authorList>
    </citation>
    <scope>NUCLEOTIDE SEQUENCE [LARGE SCALE GENOMIC DNA]</scope>
    <source>
        <strain evidence="8 9">EGI FJ00035</strain>
    </source>
</reference>
<keyword evidence="3 6" id="KW-0554">One-carbon metabolism</keyword>
<dbReference type="PANTHER" id="PTHR11680">
    <property type="entry name" value="SERINE HYDROXYMETHYLTRANSFERASE"/>
    <property type="match status" value="1"/>
</dbReference>
<dbReference type="NCBIfam" id="NF000586">
    <property type="entry name" value="PRK00011.1"/>
    <property type="match status" value="1"/>
</dbReference>
<name>A0ABT2LNJ3_9HYPH</name>
<feature type="modified residue" description="N6-(pyridoxal phosphate)lysine" evidence="6">
    <location>
        <position position="240"/>
    </location>
</feature>
<dbReference type="Gene3D" id="3.40.640.10">
    <property type="entry name" value="Type I PLP-dependent aspartate aminotransferase-like (Major domain)"/>
    <property type="match status" value="1"/>
</dbReference>
<keyword evidence="6" id="KW-0963">Cytoplasm</keyword>
<accession>A0ABT2LNJ3</accession>
<comment type="cofactor">
    <cofactor evidence="1 6">
        <name>pyridoxal 5'-phosphate</name>
        <dbReference type="ChEBI" id="CHEBI:597326"/>
    </cofactor>
</comment>
<evidence type="ECO:0000259" key="7">
    <source>
        <dbReference type="Pfam" id="PF00464"/>
    </source>
</evidence>
<comment type="subunit">
    <text evidence="6">Homodimer.</text>
</comment>
<dbReference type="CDD" id="cd00378">
    <property type="entry name" value="SHMT"/>
    <property type="match status" value="1"/>
</dbReference>
<dbReference type="PIRSF" id="PIRSF000412">
    <property type="entry name" value="SHMT"/>
    <property type="match status" value="1"/>
</dbReference>
<dbReference type="Gene3D" id="3.90.1150.10">
    <property type="entry name" value="Aspartate Aminotransferase, domain 1"/>
    <property type="match status" value="1"/>
</dbReference>
<protein>
    <recommendedName>
        <fullName evidence="6">Serine hydroxymethyltransferase</fullName>
        <shortName evidence="6">SHMT</shortName>
        <shortName evidence="6">Serine methylase</shortName>
        <ecNumber evidence="6">2.1.2.1</ecNumber>
    </recommendedName>
</protein>
<feature type="binding site" evidence="6">
    <location>
        <begin position="135"/>
        <end position="137"/>
    </location>
    <ligand>
        <name>(6S)-5,6,7,8-tetrahydrofolate</name>
        <dbReference type="ChEBI" id="CHEBI:57453"/>
    </ligand>
</feature>
<dbReference type="InterPro" id="IPR039429">
    <property type="entry name" value="SHMT-like_dom"/>
</dbReference>
<keyword evidence="9" id="KW-1185">Reference proteome</keyword>
<dbReference type="HAMAP" id="MF_00051">
    <property type="entry name" value="SHMT"/>
    <property type="match status" value="1"/>
</dbReference>
<dbReference type="InterPro" id="IPR049943">
    <property type="entry name" value="Ser_HO-MeTrfase-like"/>
</dbReference>
<comment type="subcellular location">
    <subcellularLocation>
        <location evidence="6">Cytoplasm</location>
    </subcellularLocation>
</comment>
<evidence type="ECO:0000256" key="2">
    <source>
        <dbReference type="ARBA" id="ARBA00006376"/>
    </source>
</evidence>
<dbReference type="EC" id="2.1.2.1" evidence="6"/>
<feature type="domain" description="Serine hydroxymethyltransferase-like" evidence="7">
    <location>
        <begin position="18"/>
        <end position="395"/>
    </location>
</feature>
<dbReference type="RefSeq" id="WP_260903117.1">
    <property type="nucleotide sequence ID" value="NZ_JAOCZP010000003.1"/>
</dbReference>
<organism evidence="8 9">
    <name type="scientific">Chelativorans salis</name>
    <dbReference type="NCBI Taxonomy" id="2978478"/>
    <lineage>
        <taxon>Bacteria</taxon>
        <taxon>Pseudomonadati</taxon>
        <taxon>Pseudomonadota</taxon>
        <taxon>Alphaproteobacteria</taxon>
        <taxon>Hyphomicrobiales</taxon>
        <taxon>Phyllobacteriaceae</taxon>
        <taxon>Chelativorans</taxon>
    </lineage>
</organism>
<gene>
    <name evidence="6" type="primary">glyA</name>
    <name evidence="8" type="ORF">N5A92_12520</name>
</gene>
<comment type="catalytic activity">
    <reaction evidence="6">
        <text>(6R)-5,10-methylene-5,6,7,8-tetrahydrofolate + glycine + H2O = (6S)-5,6,7,8-tetrahydrofolate + L-serine</text>
        <dbReference type="Rhea" id="RHEA:15481"/>
        <dbReference type="ChEBI" id="CHEBI:15377"/>
        <dbReference type="ChEBI" id="CHEBI:15636"/>
        <dbReference type="ChEBI" id="CHEBI:33384"/>
        <dbReference type="ChEBI" id="CHEBI:57305"/>
        <dbReference type="ChEBI" id="CHEBI:57453"/>
        <dbReference type="EC" id="2.1.2.1"/>
    </reaction>
</comment>
<dbReference type="Pfam" id="PF00464">
    <property type="entry name" value="SHMT"/>
    <property type="match status" value="1"/>
</dbReference>
<comment type="caution">
    <text evidence="8">The sequence shown here is derived from an EMBL/GenBank/DDBJ whole genome shotgun (WGS) entry which is preliminary data.</text>
</comment>
<comment type="similarity">
    <text evidence="2 6">Belongs to the SHMT family.</text>
</comment>
<dbReference type="InterPro" id="IPR015424">
    <property type="entry name" value="PyrdxlP-dep_Trfase"/>
</dbReference>
<comment type="pathway">
    <text evidence="6">One-carbon metabolism; tetrahydrofolate interconversion.</text>
</comment>
<evidence type="ECO:0000256" key="4">
    <source>
        <dbReference type="ARBA" id="ARBA00022679"/>
    </source>
</evidence>
<comment type="pathway">
    <text evidence="6">Amino-acid biosynthesis; glycine biosynthesis; glycine from L-serine: step 1/1.</text>
</comment>
<evidence type="ECO:0000313" key="9">
    <source>
        <dbReference type="Proteomes" id="UP001320831"/>
    </source>
</evidence>